<gene>
    <name evidence="2" type="ORF">PG996_012998</name>
</gene>
<keyword evidence="3" id="KW-1185">Reference proteome</keyword>
<evidence type="ECO:0000313" key="3">
    <source>
        <dbReference type="Proteomes" id="UP001446871"/>
    </source>
</evidence>
<dbReference type="EMBL" id="JAQQWM010000008">
    <property type="protein sequence ID" value="KAK8053697.1"/>
    <property type="molecule type" value="Genomic_DNA"/>
</dbReference>
<accession>A0ABR1U476</accession>
<organism evidence="2 3">
    <name type="scientific">Apiospora saccharicola</name>
    <dbReference type="NCBI Taxonomy" id="335842"/>
    <lineage>
        <taxon>Eukaryota</taxon>
        <taxon>Fungi</taxon>
        <taxon>Dikarya</taxon>
        <taxon>Ascomycota</taxon>
        <taxon>Pezizomycotina</taxon>
        <taxon>Sordariomycetes</taxon>
        <taxon>Xylariomycetidae</taxon>
        <taxon>Amphisphaeriales</taxon>
        <taxon>Apiosporaceae</taxon>
        <taxon>Apiospora</taxon>
    </lineage>
</organism>
<feature type="region of interest" description="Disordered" evidence="1">
    <location>
        <begin position="65"/>
        <end position="97"/>
    </location>
</feature>
<feature type="compositionally biased region" description="Polar residues" evidence="1">
    <location>
        <begin position="7"/>
        <end position="23"/>
    </location>
</feature>
<name>A0ABR1U476_9PEZI</name>
<evidence type="ECO:0000256" key="1">
    <source>
        <dbReference type="SAM" id="MobiDB-lite"/>
    </source>
</evidence>
<dbReference type="PANTHER" id="PTHR28266:SF1">
    <property type="entry name" value="LARGE RIBOSOMAL SUBUNIT PROTEIN ML58"/>
    <property type="match status" value="1"/>
</dbReference>
<comment type="caution">
    <text evidence="2">The sequence shown here is derived from an EMBL/GenBank/DDBJ whole genome shotgun (WGS) entry which is preliminary data.</text>
</comment>
<dbReference type="Pfam" id="PF12824">
    <property type="entry name" value="MRP-L20"/>
    <property type="match status" value="1"/>
</dbReference>
<sequence length="187" mass="21026">MRPLTTLLGSCSRAGQTRLQSSTRRTKKALKLPPHPAVPSVYHTPFKFLPPSDPRRQAQLSSLLRNSTGLRSTAAASSTTGSTTTPEIPALDGKHQVPEPKFNVTREQVAEMRALRAADPMKWSVVRLAEKFECSKLFVMICCKASAEHQAKERERKEAIKARWGPIRSQAREDRKKRRTLLLRSEI</sequence>
<dbReference type="InterPro" id="IPR024388">
    <property type="entry name" value="Ribosomal_mL58"/>
</dbReference>
<feature type="region of interest" description="Disordered" evidence="1">
    <location>
        <begin position="1"/>
        <end position="36"/>
    </location>
</feature>
<feature type="compositionally biased region" description="Low complexity" evidence="1">
    <location>
        <begin position="67"/>
        <end position="85"/>
    </location>
</feature>
<evidence type="ECO:0000313" key="2">
    <source>
        <dbReference type="EMBL" id="KAK8053697.1"/>
    </source>
</evidence>
<dbReference type="PANTHER" id="PTHR28266">
    <property type="entry name" value="54S RIBOSOMAL PROTEIN L20, MITOCHONDRIAL"/>
    <property type="match status" value="1"/>
</dbReference>
<protein>
    <submittedName>
        <fullName evidence="2">Uncharacterized protein</fullName>
    </submittedName>
</protein>
<proteinExistence type="predicted"/>
<dbReference type="Proteomes" id="UP001446871">
    <property type="component" value="Unassembled WGS sequence"/>
</dbReference>
<feature type="region of interest" description="Disordered" evidence="1">
    <location>
        <begin position="155"/>
        <end position="187"/>
    </location>
</feature>
<reference evidence="2 3" key="1">
    <citation type="submission" date="2023-01" db="EMBL/GenBank/DDBJ databases">
        <title>Analysis of 21 Apiospora genomes using comparative genomics revels a genus with tremendous synthesis potential of carbohydrate active enzymes and secondary metabolites.</title>
        <authorList>
            <person name="Sorensen T."/>
        </authorList>
    </citation>
    <scope>NUCLEOTIDE SEQUENCE [LARGE SCALE GENOMIC DNA]</scope>
    <source>
        <strain evidence="2 3">CBS 83171</strain>
    </source>
</reference>